<dbReference type="STRING" id="3635.A0A1U8N0T1"/>
<dbReference type="PaxDb" id="3635-A0A1U8N0T1"/>
<dbReference type="InterPro" id="IPR011012">
    <property type="entry name" value="Longin-like_dom_sf"/>
</dbReference>
<evidence type="ECO:0000313" key="9">
    <source>
        <dbReference type="Proteomes" id="UP000818029"/>
    </source>
</evidence>
<name>A0A1U8N0T1_GOSHI</name>
<evidence type="ECO:0000256" key="7">
    <source>
        <dbReference type="SAM" id="Phobius"/>
    </source>
</evidence>
<evidence type="ECO:0000256" key="3">
    <source>
        <dbReference type="ARBA" id="ARBA00008025"/>
    </source>
</evidence>
<keyword evidence="4" id="KW-0813">Transport</keyword>
<dbReference type="CDD" id="cd14824">
    <property type="entry name" value="Longin"/>
    <property type="match status" value="1"/>
</dbReference>
<reference evidence="10" key="2">
    <citation type="submission" date="2025-08" db="UniProtKB">
        <authorList>
            <consortium name="RefSeq"/>
        </authorList>
    </citation>
    <scope>IDENTIFICATION</scope>
</reference>
<dbReference type="RefSeq" id="XP_016732717.1">
    <property type="nucleotide sequence ID" value="XM_016877228.2"/>
</dbReference>
<reference evidence="9" key="1">
    <citation type="journal article" date="2020" name="Nat. Genet.">
        <title>Genomic diversifications of five Gossypium allopolyploid species and their impact on cotton improvement.</title>
        <authorList>
            <person name="Chen Z.J."/>
            <person name="Sreedasyam A."/>
            <person name="Ando A."/>
            <person name="Song Q."/>
            <person name="De Santiago L.M."/>
            <person name="Hulse-Kemp A.M."/>
            <person name="Ding M."/>
            <person name="Ye W."/>
            <person name="Kirkbride R.C."/>
            <person name="Jenkins J."/>
            <person name="Plott C."/>
            <person name="Lovell J."/>
            <person name="Lin Y.M."/>
            <person name="Vaughn R."/>
            <person name="Liu B."/>
            <person name="Simpson S."/>
            <person name="Scheffler B.E."/>
            <person name="Wen L."/>
            <person name="Saski C.A."/>
            <person name="Grover C.E."/>
            <person name="Hu G."/>
            <person name="Conover J.L."/>
            <person name="Carlson J.W."/>
            <person name="Shu S."/>
            <person name="Boston L.B."/>
            <person name="Williams M."/>
            <person name="Peterson D.G."/>
            <person name="McGee K."/>
            <person name="Jones D.C."/>
            <person name="Wendel J.F."/>
            <person name="Stelly D.M."/>
            <person name="Grimwood J."/>
            <person name="Schmutz J."/>
        </authorList>
    </citation>
    <scope>NUCLEOTIDE SEQUENCE [LARGE SCALE GENOMIC DNA]</scope>
    <source>
        <strain evidence="9">cv. TM-1</strain>
    </source>
</reference>
<evidence type="ECO:0000259" key="8">
    <source>
        <dbReference type="PROSITE" id="PS50859"/>
    </source>
</evidence>
<gene>
    <name evidence="10" type="primary">LOC107943478</name>
</gene>
<sequence>MILEYPKKYILKTTFLLMKLAIDPPHRVSFFSFCTQPKWYNFVFIFTSNIISALPSEQAFPPFIPYITHHPRLERPKKKLFHNQKMVKLTIVGRVKDGLPLAQEARYMNNKTTTSHNLSSNYKQQAEFLLNEISKGALPLPSMTIRVDHHSFNYLVVNGICFITLCDSSYPRKLAFNYLQDLQKEFDKFDNGLIHKITKPYSFVKFDSIISSIRKQYIDTRTQANLSKLNANRHRELDIVTGNMSDIVERRRNSEILETPAANNTPQISSLLWGSPRLEAIALIWTPIAIITVIAWILLWVSLVFTDDYLLSTL</sequence>
<evidence type="ECO:0000256" key="4">
    <source>
        <dbReference type="ARBA" id="ARBA00022927"/>
    </source>
</evidence>
<dbReference type="InterPro" id="IPR044565">
    <property type="entry name" value="Sec22"/>
</dbReference>
<dbReference type="SUPFAM" id="SSF64356">
    <property type="entry name" value="SNARE-like"/>
    <property type="match status" value="1"/>
</dbReference>
<dbReference type="GO" id="GO:0005789">
    <property type="term" value="C:endoplasmic reticulum membrane"/>
    <property type="evidence" value="ECO:0000318"/>
    <property type="project" value="GO_Central"/>
</dbReference>
<dbReference type="GO" id="GO:0012507">
    <property type="term" value="C:ER to Golgi transport vesicle membrane"/>
    <property type="evidence" value="ECO:0000318"/>
    <property type="project" value="GO_Central"/>
</dbReference>
<dbReference type="GO" id="GO:0048280">
    <property type="term" value="P:vesicle fusion with Golgi apparatus"/>
    <property type="evidence" value="ECO:0000318"/>
    <property type="project" value="GO_Central"/>
</dbReference>
<evidence type="ECO:0000313" key="10">
    <source>
        <dbReference type="RefSeq" id="XP_016732717.1"/>
    </source>
</evidence>
<dbReference type="PROSITE" id="PS50859">
    <property type="entry name" value="LONGIN"/>
    <property type="match status" value="1"/>
</dbReference>
<comment type="subcellular location">
    <subcellularLocation>
        <location evidence="1">Endoplasmic reticulum membrane</location>
        <topology evidence="1">Single-pass type IV membrane protein</topology>
    </subcellularLocation>
    <subcellularLocation>
        <location evidence="2">Golgi apparatus membrane</location>
    </subcellularLocation>
</comment>
<keyword evidence="7" id="KW-0812">Transmembrane</keyword>
<organism evidence="9 10">
    <name type="scientific">Gossypium hirsutum</name>
    <name type="common">Upland cotton</name>
    <name type="synonym">Gossypium mexicanum</name>
    <dbReference type="NCBI Taxonomy" id="3635"/>
    <lineage>
        <taxon>Eukaryota</taxon>
        <taxon>Viridiplantae</taxon>
        <taxon>Streptophyta</taxon>
        <taxon>Embryophyta</taxon>
        <taxon>Tracheophyta</taxon>
        <taxon>Spermatophyta</taxon>
        <taxon>Magnoliopsida</taxon>
        <taxon>eudicotyledons</taxon>
        <taxon>Gunneridae</taxon>
        <taxon>Pentapetalae</taxon>
        <taxon>rosids</taxon>
        <taxon>malvids</taxon>
        <taxon>Malvales</taxon>
        <taxon>Malvaceae</taxon>
        <taxon>Malvoideae</taxon>
        <taxon>Gossypium</taxon>
    </lineage>
</organism>
<feature type="transmembrane region" description="Helical" evidence="7">
    <location>
        <begin position="280"/>
        <end position="305"/>
    </location>
</feature>
<evidence type="ECO:0000256" key="6">
    <source>
        <dbReference type="ARBA" id="ARBA00023136"/>
    </source>
</evidence>
<feature type="domain" description="Longin" evidence="8">
    <location>
        <begin position="91"/>
        <end position="210"/>
    </location>
</feature>
<dbReference type="Gene3D" id="3.30.450.50">
    <property type="entry name" value="Longin domain"/>
    <property type="match status" value="1"/>
</dbReference>
<dbReference type="GO" id="GO:0006888">
    <property type="term" value="P:endoplasmic reticulum to Golgi vesicle-mediated transport"/>
    <property type="evidence" value="ECO:0000318"/>
    <property type="project" value="GO_Central"/>
</dbReference>
<evidence type="ECO:0000256" key="5">
    <source>
        <dbReference type="ARBA" id="ARBA00023054"/>
    </source>
</evidence>
<dbReference type="PANTHER" id="PTHR45837">
    <property type="entry name" value="VESICLE-TRAFFICKING PROTEIN SEC22B"/>
    <property type="match status" value="1"/>
</dbReference>
<evidence type="ECO:0000256" key="1">
    <source>
        <dbReference type="ARBA" id="ARBA00004163"/>
    </source>
</evidence>
<protein>
    <submittedName>
        <fullName evidence="10">25.3 kDa vesicle transport protein isoform X1</fullName>
    </submittedName>
</protein>
<dbReference type="Proteomes" id="UP000818029">
    <property type="component" value="Chromosome D12"/>
</dbReference>
<dbReference type="InterPro" id="IPR010908">
    <property type="entry name" value="Longin_dom"/>
</dbReference>
<dbReference type="Pfam" id="PF13774">
    <property type="entry name" value="Longin"/>
    <property type="match status" value="1"/>
</dbReference>
<dbReference type="GO" id="GO:0006890">
    <property type="term" value="P:retrograde vesicle-mediated transport, Golgi to endoplasmic reticulum"/>
    <property type="evidence" value="ECO:0000318"/>
    <property type="project" value="GO_Central"/>
</dbReference>
<proteinExistence type="inferred from homology"/>
<dbReference type="GO" id="GO:0031201">
    <property type="term" value="C:SNARE complex"/>
    <property type="evidence" value="ECO:0000318"/>
    <property type="project" value="GO_Central"/>
</dbReference>
<dbReference type="GO" id="GO:0000139">
    <property type="term" value="C:Golgi membrane"/>
    <property type="evidence" value="ECO:0000318"/>
    <property type="project" value="GO_Central"/>
</dbReference>
<comment type="similarity">
    <text evidence="3">Belongs to the synaptobrevin family.</text>
</comment>
<dbReference type="AlphaFoldDB" id="A0A1U8N0T1"/>
<keyword evidence="6 7" id="KW-0472">Membrane</keyword>
<accession>A0A1U8N0T1</accession>
<dbReference type="OrthoDB" id="1719357at2759"/>
<evidence type="ECO:0000256" key="2">
    <source>
        <dbReference type="ARBA" id="ARBA00004394"/>
    </source>
</evidence>
<keyword evidence="9" id="KW-1185">Reference proteome</keyword>
<dbReference type="GO" id="GO:0005484">
    <property type="term" value="F:SNAP receptor activity"/>
    <property type="evidence" value="ECO:0000318"/>
    <property type="project" value="GO_Central"/>
</dbReference>
<keyword evidence="7" id="KW-1133">Transmembrane helix</keyword>
<keyword evidence="4" id="KW-0653">Protein transport</keyword>
<dbReference type="GO" id="GO:0015031">
    <property type="term" value="P:protein transport"/>
    <property type="evidence" value="ECO:0007669"/>
    <property type="project" value="UniProtKB-KW"/>
</dbReference>
<dbReference type="SMART" id="SM01270">
    <property type="entry name" value="Longin"/>
    <property type="match status" value="1"/>
</dbReference>
<dbReference type="GeneID" id="107943478"/>
<keyword evidence="5" id="KW-0175">Coiled coil</keyword>